<dbReference type="CDD" id="cd06558">
    <property type="entry name" value="crotonase-like"/>
    <property type="match status" value="1"/>
</dbReference>
<name>A0ABY4TA07_9GAMM</name>
<evidence type="ECO:0000256" key="7">
    <source>
        <dbReference type="ARBA" id="ARBA00022553"/>
    </source>
</evidence>
<dbReference type="InterPro" id="IPR057326">
    <property type="entry name" value="KR_dom"/>
</dbReference>
<dbReference type="EMBL" id="CP063231">
    <property type="protein sequence ID" value="URL59709.1"/>
    <property type="molecule type" value="Genomic_DNA"/>
</dbReference>
<keyword evidence="19" id="KW-1185">Reference proteome</keyword>
<dbReference type="InterPro" id="IPR050091">
    <property type="entry name" value="PKS_NRPS_Biosynth_Enz"/>
</dbReference>
<dbReference type="Pfam" id="PF21089">
    <property type="entry name" value="PKS_DH_N"/>
    <property type="match status" value="2"/>
</dbReference>
<proteinExistence type="inferred from homology"/>
<dbReference type="InterPro" id="IPR009081">
    <property type="entry name" value="PP-bd_ACP"/>
</dbReference>
<evidence type="ECO:0000313" key="19">
    <source>
        <dbReference type="Proteomes" id="UP001056681"/>
    </source>
</evidence>
<comment type="catalytic activity">
    <reaction evidence="10">
        <text>a (3S)-3-hydroxyacyl-CoA + NAD(+) = a 3-oxoacyl-CoA + NADH + H(+)</text>
        <dbReference type="Rhea" id="RHEA:22432"/>
        <dbReference type="ChEBI" id="CHEBI:15378"/>
        <dbReference type="ChEBI" id="CHEBI:57318"/>
        <dbReference type="ChEBI" id="CHEBI:57540"/>
        <dbReference type="ChEBI" id="CHEBI:57945"/>
        <dbReference type="ChEBI" id="CHEBI:90726"/>
        <dbReference type="EC" id="1.1.1.35"/>
    </reaction>
</comment>
<dbReference type="Pfam" id="PF00109">
    <property type="entry name" value="ketoacyl-synt"/>
    <property type="match status" value="3"/>
</dbReference>
<feature type="domain" description="Ketosynthase family 3 (KS3)" evidence="16">
    <location>
        <begin position="1989"/>
        <end position="2421"/>
    </location>
</feature>
<dbReference type="InterPro" id="IPR036736">
    <property type="entry name" value="ACP-like_sf"/>
</dbReference>
<keyword evidence="9" id="KW-0677">Repeat</keyword>
<dbReference type="InterPro" id="IPR029045">
    <property type="entry name" value="ClpP/crotonase-like_dom_sf"/>
</dbReference>
<reference evidence="18" key="1">
    <citation type="submission" date="2020-10" db="EMBL/GenBank/DDBJ databases">
        <title>Whole-genome sequence of Luteibacter sp. EIF3.</title>
        <authorList>
            <person name="Friedrich I."/>
            <person name="Hertel R."/>
            <person name="Daniel R."/>
        </authorList>
    </citation>
    <scope>NUCLEOTIDE SEQUENCE</scope>
    <source>
        <strain evidence="18">EIF3</strain>
    </source>
</reference>
<dbReference type="SMART" id="SM01294">
    <property type="entry name" value="PKS_PP_betabranch"/>
    <property type="match status" value="2"/>
</dbReference>
<feature type="region of interest" description="N-terminal hotdog fold" evidence="11">
    <location>
        <begin position="4279"/>
        <end position="4401"/>
    </location>
</feature>
<dbReference type="RefSeq" id="WP_250340223.1">
    <property type="nucleotide sequence ID" value="NZ_CP063231.1"/>
</dbReference>
<feature type="active site" description="Proton acceptor; for dehydratase activity" evidence="11">
    <location>
        <position position="1189"/>
    </location>
</feature>
<feature type="domain" description="PKS/mFAS DH" evidence="17">
    <location>
        <begin position="1160"/>
        <end position="1439"/>
    </location>
</feature>
<dbReference type="CDD" id="cd08953">
    <property type="entry name" value="KR_2_SDR_x"/>
    <property type="match status" value="1"/>
</dbReference>
<evidence type="ECO:0000259" key="17">
    <source>
        <dbReference type="PROSITE" id="PS52019"/>
    </source>
</evidence>
<dbReference type="InterPro" id="IPR006162">
    <property type="entry name" value="Ppantetheine_attach_site"/>
</dbReference>
<dbReference type="NCBIfam" id="NF005496">
    <property type="entry name" value="PRK07110.1"/>
    <property type="match status" value="1"/>
</dbReference>
<dbReference type="InterPro" id="IPR036291">
    <property type="entry name" value="NAD(P)-bd_dom_sf"/>
</dbReference>
<feature type="region of interest" description="N-terminal hotdog fold" evidence="11">
    <location>
        <begin position="1160"/>
        <end position="1284"/>
    </location>
</feature>
<dbReference type="Gene3D" id="3.10.129.110">
    <property type="entry name" value="Polyketide synthase dehydratase"/>
    <property type="match status" value="1"/>
</dbReference>
<evidence type="ECO:0000256" key="3">
    <source>
        <dbReference type="ARBA" id="ARBA00005194"/>
    </source>
</evidence>
<dbReference type="PANTHER" id="PTHR43775:SF37">
    <property type="entry name" value="SI:DKEY-61P9.11"/>
    <property type="match status" value="1"/>
</dbReference>
<dbReference type="SMART" id="SM00825">
    <property type="entry name" value="PKS_KS"/>
    <property type="match status" value="3"/>
</dbReference>
<dbReference type="Pfam" id="PF08659">
    <property type="entry name" value="KR"/>
    <property type="match status" value="1"/>
</dbReference>
<evidence type="ECO:0000256" key="1">
    <source>
        <dbReference type="ARBA" id="ARBA00004496"/>
    </source>
</evidence>
<dbReference type="PROSITE" id="PS00166">
    <property type="entry name" value="ENOYL_COA_HYDRATASE"/>
    <property type="match status" value="1"/>
</dbReference>
<keyword evidence="7" id="KW-0597">Phosphoprotein</keyword>
<dbReference type="Gene3D" id="1.10.1200.10">
    <property type="entry name" value="ACP-like"/>
    <property type="match status" value="3"/>
</dbReference>
<feature type="region of interest" description="Disordered" evidence="13">
    <location>
        <begin position="3527"/>
        <end position="3550"/>
    </location>
</feature>
<dbReference type="CDD" id="cd00833">
    <property type="entry name" value="PKS"/>
    <property type="match status" value="3"/>
</dbReference>
<feature type="domain" description="Carrier" evidence="14">
    <location>
        <begin position="1869"/>
        <end position="1945"/>
    </location>
</feature>
<feature type="domain" description="Ketosynthase family 3 (KS3)" evidence="16">
    <location>
        <begin position="3675"/>
        <end position="4098"/>
    </location>
</feature>
<dbReference type="Gene3D" id="3.10.129.10">
    <property type="entry name" value="Hotdog Thioesterase"/>
    <property type="match status" value="1"/>
</dbReference>
<comment type="similarity">
    <text evidence="4">Belongs to the short-chain dehydrogenases/reductases (SDR) family.</text>
</comment>
<feature type="active site" description="Proton donor; for dehydratase activity" evidence="11">
    <location>
        <position position="4475"/>
    </location>
</feature>
<evidence type="ECO:0000313" key="18">
    <source>
        <dbReference type="EMBL" id="URL59709.1"/>
    </source>
</evidence>
<feature type="domain" description="N-acetyltransferase" evidence="15">
    <location>
        <begin position="255"/>
        <end position="445"/>
    </location>
</feature>
<dbReference type="InterPro" id="IPR049900">
    <property type="entry name" value="PKS_mFAS_DH"/>
</dbReference>
<dbReference type="InterPro" id="IPR014031">
    <property type="entry name" value="Ketoacyl_synth_C"/>
</dbReference>
<dbReference type="SMART" id="SM00822">
    <property type="entry name" value="PKS_KR"/>
    <property type="match status" value="1"/>
</dbReference>
<comment type="subcellular location">
    <subcellularLocation>
        <location evidence="1">Cytoplasm</location>
    </subcellularLocation>
</comment>
<dbReference type="InterPro" id="IPR013968">
    <property type="entry name" value="PKS_KR"/>
</dbReference>
<dbReference type="InterPro" id="IPR001753">
    <property type="entry name" value="Enoyl-CoA_hydra/iso"/>
</dbReference>
<keyword evidence="8" id="KW-0808">Transferase</keyword>
<evidence type="ECO:0000259" key="14">
    <source>
        <dbReference type="PROSITE" id="PS50075"/>
    </source>
</evidence>
<dbReference type="Gene3D" id="3.90.226.10">
    <property type="entry name" value="2-enoyl-CoA Hydratase, Chain A, domain 1"/>
    <property type="match status" value="3"/>
</dbReference>
<accession>A0ABY4TA07</accession>
<sequence>MLDPARCIVAFLAAPLRDALQAGRAPDGARPVLDGLGLGAWIDDGTAPVTSFYGADATTRADLVARWHAITSSDAPCTHALAVLAAATLHETGASTVETSLAALPPDVANALRHVMAVVGWDVADASSLIFSSRMTAAVACRGGLLACATGDVATAAASLDAYALRLAATGMVPPEATETAETDAPPAAHAHAAPATPLGALVAMLDAAAGRQPSTAAEVLESAGARGFYDEGDRLPYAEGAPLFGAYRWARHPSRVRRATLADLPRLLELEHLCWDHTRSDETVLRRRIDTYPAGQFVIEIDGAVAGCVYSQRVVTTDALTTVTAYDVHTLHRADGGLVQLLAINIDPRWQDQRLGDRLLEFLLRLATVTEGVEGVVGVTLCKRFDGASQDDFDTYVQRDGTGQDPVLAFHQAHGASIVRAVPGYRPDDAVNRTNGVLVAYDLVDRLARIRAACPSGSAPLAGASERDLARWVGQRVKALLGNDSAAYAAERPLMEMGVDSAGLLALQRDLEGALGRALPGAFFFEHNTVARIAAALGIRDVAPAPAPMVTAPARTAAPMDVRAGDIAIVGVACRLPGGVASPDALWKALDEGTNLIGSYPASRGRWASPSRYPGIDRGGFVTDIEAFDAAFFRISPAEARLMDPQQRLVLELAWQSLEDAGVVPASLAGRDVGVFVGASNADYSRLLQEQGEDAEAHLGVASSLAVIANRVSYFFDLGGPSLLLDTACSSSLVALHTAVQSLRRGECSSALVAGVNVICHPDLSVAYHKAGMLSPDGLCKVFDARADGYVRAEGAVAMYLKPLADALADGDPVQGVVRGTAINHGGLASGLTVPNPRKQRDLLLAAWRDADIDASAIGYLEAHGTGTSLGDPIEVEAIRGARAAAGLAGSTAPCGIGSLKSQLGHLESAAGLAGVLKVVLTLRHDHVPATLHFNHLNPKIQLTDGLRVQSPAAPWPDGPRIAGVSSFGSGGANAHAVVAAYPETMAAEPSEGPHLFVLSAHDPERLRVAVARAVDWLEGDGRHAPFAAAIRTWQCGRTALPHRIALRVERREQLVERLRAWLAGATQVDDLWSGDTSGAIDGLDMWRTPAAQALIAHAAREGDLTQLATLWARGVPVDWSTLHASRQRIAGLPSYPFARDRHWIDAASDGLVSAAGLHPMLHVNVSGLSGAAYTSSFRGSEPFLADHRVRIGDRVDPVLPAVAYVEMMCAAFERATPVAERGSGIALTHVAWMAPLIVRSPAQVHVVLSVDDAGSVRCDIASGDEARVPHGVGHLAWASDDTPEAVDLASLRARLDDASDAGSLYARLEELGLIYGPAHRALARLRQGRDEVLAELVLPPSLLATAGAYRLHPSLADAALQACLGLQGGSDAEPRLPFSVEHAWIRCDGSRLPSVAWIRRAGEGDERIDIDLCAEDGTVVAAWRGFSTRRIVATAAPRVQIGASTWQAIVDEAPALPWQRRVRLTLGTRAWPSATRLAVEPTDVVAVVTACLAHIQASFATRDAEPCLFQIGIDEGSALGDGLAAMFRTIAREEPRWHGQVLVAPASVDGDAFSAWADAMAARPGLKLVRWKTHGLGETPAWNFMPGVPDGVPYREHGVYLVTGGLGGIGSLVATDILSRAAHARVVVGGRGALEGERAVRFERLRRRFGERIDYRSMDLADDTNVAAAIAGIVASHGALHGVFHAAGTTRDAFVRGKALDDVAAVLAPKVAGTLSLDAATVRLALDTFVCFSSTTAALGQVGQADYAAANGFMDGFARLRNMRVAAGERHGRTLSIAWPLWKDGGMRMDDVARREWQKATGMLPLGTDDGLRALRAVLLSGIEHGIVMSGRVDALQRTLDATRKAAPATLPRDAQMIAAPASAGDDLRAAVETWLRGELARVLKTPADRVQASAAFETFGMDSILAMALTGALEKTTGPLPKTLLFEYRNLSELAGYLMTSHADSLTARFAVTPAQRAVASVAARTLPAPTAKLPALARRGQARGAEPIAIVGISGRYPGAPDLATFWTNLRDGVDSIVEVPADRWDWRQYYSDDRTAAGRHYSRWGGFIEGVDEFDPQFFSIAPREARFIDPQERMFLQHAWMAVEDAGYTRATLRGGDEEAGRVGVYVGVMYSEYQLFGVRAQPESLRMGFAGNVASIANRVSYVLDLHGPSMTVDTMCSSSLTAIHLACQDLRSGATRMAIAGGVNLTVHPHKYLMLSAGQFISSDGHCQSFGEGGDGYIPGEGVGAVVLKRLADAERDGDVIHGVIRGSALNHGGRTNGYTVPNPQAQAAAIERALSEAGVDVRRIGYVEAHGTGTRLGDPIEIAALSRAFGPAAEKGGCLIGSAKSNIGHCEAAAGIAGLTKVLLQMRHGQVVPSLHSARLNPHIDFASSPFTVNQTLRAWEAPVVEGRRAPRMAGLSSFGAGGSNAHMVVEAYEATAMALPDGPVVLVLSGRTAEALRGRVADLLTYLEDRPAPLASVAWTLQIGREAMNERLACVAADVPGAIGQLRAYLEGEESEGLFAGQAQQHRDAVAWFAEDAELREAVARWASAGRLERVAQAWVRGVEIPWSALHGGRTLPKTSLPTYPFARERYWLDLPKADIAPGASRLHPLLHENVSDLRGQRFRSRFGEAIGAWDVLEMARAAAVRALGVDDATPLGLYDVAWFDTPRHDDVLDVQVWQDDDGMLGFAVTRDDADETLLAEGGVDIAATMPSADASLESLRQQLPLFEADHHEGADDYLLLANGEWSGIASVLDRVASPTSLAAMLCGSAWPQQAWLRIRRQTGSVRVDMYAGDGTYCARLDDVRIDAPMARVDAQDEAEKAKTIEQPWCAGPAWVRTIGGARADDAITAREASVIAKPRIALDALDASGSGFGGWIASRPRIALPATVHGDDTVATSEVRVDDVAKGVARLGISAAGGMISAAVHDAVLAALAHVATRTDLRVLLVALDAESGAFETMGFARDVAAQLSALPCAAVGLCRGDAIGASWWLALSCDALVVSSGGHYGLDEGSWSLAGAVRRRTGVVDVAVRPGAAWQAAGWSGRVVPAAQVDEEALSLARALAEKPADALRLLKAHLWRGEMDAPFEVSAAVADAPALVRVDAREVSAVRRQLDEAIARGASSVVLWSEVAPFEDGVEANAIASLCAWLAEAPVPVVAALGGDAQGAAWLGLLACDEVVHAAEGWYGAQGVLDATPLSGWAGVCLPLHLGHEGRRALLDGESRQGRAWRGAQVANAGDVLSRAQALARRWAGQPAAVLSAWRQARRVPSVVWESTSEALPAAGPITLSNAVVKATAQADGVLLIELCDRDARNMFSEALVRGVEEAFAHAASQPYRAVVVTGYDTYFASGGTRESLLAIQSGQARFTDFTIFRLPMSCPVPVIAAMQGHGIGAGWSLGLFADLGFYAEEARYVSPYMDYGFTPGAGATLMAPARLGQALGRESLLSAREYTGRALGERGVGEAVLPRAEVLPAALALASRMARHPRHRLVGLKALWNVGLAERVDETFARELDMHDKTFVGDAATLARIEGRFGSGSATTPVVAPKSTPSRAAASATGRETPALDVKTTLRRLLAQELQMPEDDIDEQAQFVDLGLDSIVGVTWVRRINETYGLAIEATRVYSHPTLALMARHVGEQVKSMAPVEAVDVAAPANAPTTFADAPRRPSIRRRRPHATAATRRTAEPEAIAVIGMAGRFPQANDLDAFWRNLAEGRDCIDEVPASRWSVDRYYRAGAAEPGHTNSRWMGALDGHDQFDPLFFSISPKEAEHMDPQQRLFLQTCWHAFEDAAYGPRSLAGTRCGVFVGVTNTDYQQLSAEQRRTAQGFTGNATSILAGRVAYLLDLQGPCLSIDTACSSSLVAMSHACESLVNGTADMALAGGVYVMVGPDMHIKTAQAGMLSTDGRCFAFDARANGFVPGEGVGAVVLKRLADAERDGDRIHGVIRGWGVNQDGRTNGITAPNPVAQQRLQRGVYERFAIDPAQIQLIEAHGTGTKLGDPIEVQALKDSFAAYTRREGYCALGSVKSNIGHTLTAAGVAGFLKLLLALRHRQLPPTAQFERLNEHIALEGSPFFVNAQLTPWMVGEGERRRAALNSFGFSGTNAHLVVEEYDAPVVASPKGEALCVLSARTPEALRTLATALAERLERDGSDWLDLAYTLQVGREAMEERLAFVADDAATAAARLRGWLAGERGGVHVGQAGRQREAVAMFAGDEDLRRTADGWLREGRLEKLGEWWVRGLDHDWAQLHRERTPRRVDVPLYPFAKERYWHDAPEEESATLPSTQAHAHLHPLIHRNVSLIGMHAYRSRFDGGESFLADHRVRIGDSGVQRVLPGVASLEMARAAICLASGAALEQPVALSQLVWLAPFVVAAPRDAVVDVTMAEGGMLDIAIEDEEGVSLCRVSGQVVQALPPARLDLAHVAGGMAEHVDASTLYGALTAMGLHYGPAHRAVTEVQRGDRQALATLHLPADLSLDERCLLHPSLLDGAVQVVAALMLADGPLPTQPPVPSALASVRVHAACGETTHVWMRAARGHAPEHGQWVVDIDLCDDDGLVSVELRGFVLRLLGAERADASRGVGESATPVPDATPEAVDDLMFYRQLIDAVANRDMSVDEALDLG</sequence>
<dbReference type="PROSITE" id="PS00012">
    <property type="entry name" value="PHOSPHOPANTETHEINE"/>
    <property type="match status" value="2"/>
</dbReference>
<evidence type="ECO:0000256" key="5">
    <source>
        <dbReference type="ARBA" id="ARBA00022450"/>
    </source>
</evidence>
<dbReference type="PROSITE" id="PS52019">
    <property type="entry name" value="PKS_MFAS_DH"/>
    <property type="match status" value="2"/>
</dbReference>
<evidence type="ECO:0000256" key="10">
    <source>
        <dbReference type="ARBA" id="ARBA00049556"/>
    </source>
</evidence>
<dbReference type="InterPro" id="IPR020806">
    <property type="entry name" value="PKS_PP-bd"/>
</dbReference>
<dbReference type="PANTHER" id="PTHR43775">
    <property type="entry name" value="FATTY ACID SYNTHASE"/>
    <property type="match status" value="1"/>
</dbReference>
<evidence type="ECO:0000256" key="6">
    <source>
        <dbReference type="ARBA" id="ARBA00022490"/>
    </source>
</evidence>
<feature type="active site" description="Proton donor; for dehydratase activity" evidence="11">
    <location>
        <position position="1359"/>
    </location>
</feature>
<dbReference type="InterPro" id="IPR000182">
    <property type="entry name" value="GNAT_dom"/>
</dbReference>
<evidence type="ECO:0000259" key="15">
    <source>
        <dbReference type="PROSITE" id="PS51186"/>
    </source>
</evidence>
<dbReference type="Gene3D" id="3.40.47.10">
    <property type="match status" value="3"/>
</dbReference>
<gene>
    <name evidence="18" type="ORF">IM816_06340</name>
</gene>
<dbReference type="InterPro" id="IPR020841">
    <property type="entry name" value="PKS_Beta-ketoAc_synthase_dom"/>
</dbReference>
<dbReference type="Pfam" id="PF16197">
    <property type="entry name" value="KAsynt_C_assoc"/>
    <property type="match status" value="1"/>
</dbReference>
<keyword evidence="6" id="KW-0963">Cytoplasm</keyword>
<dbReference type="Gene3D" id="6.20.390.20">
    <property type="match status" value="1"/>
</dbReference>
<dbReference type="InterPro" id="IPR016039">
    <property type="entry name" value="Thiolase-like"/>
</dbReference>
<dbReference type="Gene3D" id="3.10.129.120">
    <property type="match status" value="1"/>
</dbReference>
<dbReference type="Pfam" id="PF00378">
    <property type="entry name" value="ECH_1"/>
    <property type="match status" value="1"/>
</dbReference>
<comment type="similarity">
    <text evidence="12">Belongs to the enoyl-CoA hydratase/isomerase family.</text>
</comment>
<feature type="region of interest" description="C-terminal hotdog fold" evidence="11">
    <location>
        <begin position="1298"/>
        <end position="1439"/>
    </location>
</feature>
<evidence type="ECO:0000256" key="11">
    <source>
        <dbReference type="PROSITE-ProRule" id="PRU01363"/>
    </source>
</evidence>
<feature type="region of interest" description="C-terminal hotdog fold" evidence="11">
    <location>
        <begin position="4415"/>
        <end position="4562"/>
    </location>
</feature>
<dbReference type="PROSITE" id="PS51186">
    <property type="entry name" value="GNAT"/>
    <property type="match status" value="1"/>
</dbReference>
<protein>
    <submittedName>
        <fullName evidence="18">SDR family NAD(P)-dependent oxidoreductase</fullName>
    </submittedName>
</protein>
<feature type="domain" description="Carrier" evidence="14">
    <location>
        <begin position="3551"/>
        <end position="3628"/>
    </location>
</feature>
<evidence type="ECO:0000256" key="13">
    <source>
        <dbReference type="SAM" id="MobiDB-lite"/>
    </source>
</evidence>
<dbReference type="PROSITE" id="PS52004">
    <property type="entry name" value="KS3_2"/>
    <property type="match status" value="3"/>
</dbReference>
<dbReference type="InterPro" id="IPR032821">
    <property type="entry name" value="PKS_assoc"/>
</dbReference>
<comment type="pathway">
    <text evidence="2">Antibiotic biosynthesis.</text>
</comment>
<feature type="domain" description="Ketosynthase family 3 (KS3)" evidence="16">
    <location>
        <begin position="565"/>
        <end position="982"/>
    </location>
</feature>
<feature type="active site" description="Proton acceptor; for dehydratase activity" evidence="11">
    <location>
        <position position="4308"/>
    </location>
</feature>
<dbReference type="SUPFAM" id="SSF51735">
    <property type="entry name" value="NAD(P)-binding Rossmann-fold domains"/>
    <property type="match status" value="1"/>
</dbReference>
<dbReference type="InterPro" id="IPR054514">
    <property type="entry name" value="RhiE-like_linker"/>
</dbReference>
<dbReference type="InterPro" id="IPR016181">
    <property type="entry name" value="Acyl_CoA_acyltransferase"/>
</dbReference>
<dbReference type="Pfam" id="PF02801">
    <property type="entry name" value="Ketoacyl-synt_C"/>
    <property type="match status" value="3"/>
</dbReference>
<dbReference type="InterPro" id="IPR049551">
    <property type="entry name" value="PKS_DH_C"/>
</dbReference>
<evidence type="ECO:0000256" key="4">
    <source>
        <dbReference type="ARBA" id="ARBA00006484"/>
    </source>
</evidence>
<dbReference type="SUPFAM" id="SSF55729">
    <property type="entry name" value="Acyl-CoA N-acyltransferases (Nat)"/>
    <property type="match status" value="1"/>
</dbReference>
<organism evidence="18 19">
    <name type="scientific">Luteibacter flocculans</name>
    <dbReference type="NCBI Taxonomy" id="2780091"/>
    <lineage>
        <taxon>Bacteria</taxon>
        <taxon>Pseudomonadati</taxon>
        <taxon>Pseudomonadota</taxon>
        <taxon>Gammaproteobacteria</taxon>
        <taxon>Lysobacterales</taxon>
        <taxon>Rhodanobacteraceae</taxon>
        <taxon>Luteibacter</taxon>
    </lineage>
</organism>
<dbReference type="SUPFAM" id="SSF53901">
    <property type="entry name" value="Thiolase-like"/>
    <property type="match status" value="3"/>
</dbReference>
<dbReference type="PROSITE" id="PS50075">
    <property type="entry name" value="CARRIER"/>
    <property type="match status" value="3"/>
</dbReference>
<feature type="domain" description="Carrier" evidence="14">
    <location>
        <begin position="465"/>
        <end position="542"/>
    </location>
</feature>
<dbReference type="PROSITE" id="PS00606">
    <property type="entry name" value="KS3_1"/>
    <property type="match status" value="2"/>
</dbReference>
<dbReference type="InterPro" id="IPR042104">
    <property type="entry name" value="PKS_dehydratase_sf"/>
</dbReference>
<evidence type="ECO:0000256" key="8">
    <source>
        <dbReference type="ARBA" id="ARBA00022679"/>
    </source>
</evidence>
<dbReference type="InterPro" id="IPR049552">
    <property type="entry name" value="PKS_DH_N"/>
</dbReference>
<feature type="region of interest" description="Disordered" evidence="13">
    <location>
        <begin position="3645"/>
        <end position="3671"/>
    </location>
</feature>
<dbReference type="InterPro" id="IPR020807">
    <property type="entry name" value="PKS_DH"/>
</dbReference>
<dbReference type="Pfam" id="PF22336">
    <property type="entry name" value="RhiE-like_linker"/>
    <property type="match status" value="2"/>
</dbReference>
<evidence type="ECO:0000256" key="9">
    <source>
        <dbReference type="ARBA" id="ARBA00022737"/>
    </source>
</evidence>
<dbReference type="Pfam" id="PF14765">
    <property type="entry name" value="PS-DH"/>
    <property type="match status" value="2"/>
</dbReference>
<evidence type="ECO:0000259" key="16">
    <source>
        <dbReference type="PROSITE" id="PS52004"/>
    </source>
</evidence>
<dbReference type="Proteomes" id="UP001056681">
    <property type="component" value="Chromosome"/>
</dbReference>
<dbReference type="SUPFAM" id="SSF47336">
    <property type="entry name" value="ACP-like"/>
    <property type="match status" value="3"/>
</dbReference>
<dbReference type="InterPro" id="IPR014030">
    <property type="entry name" value="Ketoacyl_synth_N"/>
</dbReference>
<dbReference type="Gene3D" id="3.40.630.30">
    <property type="match status" value="1"/>
</dbReference>
<keyword evidence="5" id="KW-0596">Phosphopantetheine</keyword>
<feature type="domain" description="PKS/mFAS DH" evidence="17">
    <location>
        <begin position="4279"/>
        <end position="4562"/>
    </location>
</feature>
<dbReference type="Gene3D" id="1.10.1240.100">
    <property type="match status" value="3"/>
</dbReference>
<dbReference type="InterPro" id="IPR018201">
    <property type="entry name" value="Ketoacyl_synth_AS"/>
</dbReference>
<comment type="pathway">
    <text evidence="3">Lipid metabolism; fatty acid biosynthesis.</text>
</comment>
<dbReference type="SMART" id="SM00823">
    <property type="entry name" value="PKS_PP"/>
    <property type="match status" value="3"/>
</dbReference>
<dbReference type="SUPFAM" id="SSF52096">
    <property type="entry name" value="ClpP/crotonase"/>
    <property type="match status" value="3"/>
</dbReference>
<dbReference type="SMART" id="SM00826">
    <property type="entry name" value="PKS_DH"/>
    <property type="match status" value="2"/>
</dbReference>
<dbReference type="InterPro" id="IPR018376">
    <property type="entry name" value="Enoyl-CoA_hyd/isom_CS"/>
</dbReference>
<dbReference type="Gene3D" id="3.40.50.720">
    <property type="entry name" value="NAD(P)-binding Rossmann-like Domain"/>
    <property type="match status" value="1"/>
</dbReference>
<evidence type="ECO:0000256" key="2">
    <source>
        <dbReference type="ARBA" id="ARBA00004792"/>
    </source>
</evidence>
<evidence type="ECO:0000256" key="12">
    <source>
        <dbReference type="RuleBase" id="RU003707"/>
    </source>
</evidence>
<dbReference type="Pfam" id="PF00550">
    <property type="entry name" value="PP-binding"/>
    <property type="match status" value="3"/>
</dbReference>